<dbReference type="CTD" id="51001"/>
<name>A0A8B9LPP2_ASTMX</name>
<protein>
    <recommendedName>
        <fullName evidence="7">Transcription termination factor 3, mitochondrial</fullName>
    </recommendedName>
    <alternativeName>
        <fullName evidence="8">mTERF domain-containing protein 1, mitochondrial</fullName>
    </alternativeName>
</protein>
<sequence>MYVCRRCVCVLRSPALLWGKAQPSVTPGLAGRAAGAPDLYFMSTTSYSHSSASPAHQIFCQSFRERWKSCGVRFFSEQQPVSQTGTRSLPQTSEGNITAAAEELDRHIEASGGAVSVPVGQRIIDLDALPYQSPFEEISEEDAIQIIVPPNLPPASFTLRDYVDKSETLRNLVQLGVDLSKLEERRNVGSMLVRLDFQADVAPRLFFLKDLGVEDSHLGPLFTKNPFILTESLENMQARVSYLKSKKFSSESVAAMVIKAPYLLNFSVKRLDNRLAFFQERIGLSAHKTRDVVTRLPRLLCGSLEPIKENLKVFELEFGFRMTEIQHIVTRVPKVLTASKKKLTHVFDFIHNTMGVPHSLIVKFPQVLNSNCLRMKERHLFLEFLGRAHYDPAHPNYISLERLVTVPDDIFCTEVALASFEDFERFQKTL</sequence>
<dbReference type="GO" id="GO:0003676">
    <property type="term" value="F:nucleic acid binding"/>
    <property type="evidence" value="ECO:0007669"/>
    <property type="project" value="InterPro"/>
</dbReference>
<evidence type="ECO:0000256" key="1">
    <source>
        <dbReference type="ARBA" id="ARBA00004173"/>
    </source>
</evidence>
<dbReference type="GO" id="GO:0006390">
    <property type="term" value="P:mitochondrial transcription"/>
    <property type="evidence" value="ECO:0007669"/>
    <property type="project" value="TreeGrafter"/>
</dbReference>
<evidence type="ECO:0000256" key="2">
    <source>
        <dbReference type="ARBA" id="ARBA00007692"/>
    </source>
</evidence>
<organism evidence="9 10">
    <name type="scientific">Astyanax mexicanus</name>
    <name type="common">Blind cave fish</name>
    <name type="synonym">Astyanax fasciatus mexicanus</name>
    <dbReference type="NCBI Taxonomy" id="7994"/>
    <lineage>
        <taxon>Eukaryota</taxon>
        <taxon>Metazoa</taxon>
        <taxon>Chordata</taxon>
        <taxon>Craniata</taxon>
        <taxon>Vertebrata</taxon>
        <taxon>Euteleostomi</taxon>
        <taxon>Actinopterygii</taxon>
        <taxon>Neopterygii</taxon>
        <taxon>Teleostei</taxon>
        <taxon>Ostariophysi</taxon>
        <taxon>Characiformes</taxon>
        <taxon>Characoidei</taxon>
        <taxon>Acestrorhamphidae</taxon>
        <taxon>Acestrorhamphinae</taxon>
        <taxon>Astyanax</taxon>
    </lineage>
</organism>
<dbReference type="FunFam" id="1.25.70.10:FF:000002">
    <property type="entry name" value="transcription termination factor 3, mitochondrial"/>
    <property type="match status" value="1"/>
</dbReference>
<evidence type="ECO:0000256" key="7">
    <source>
        <dbReference type="ARBA" id="ARBA00071275"/>
    </source>
</evidence>
<dbReference type="PANTHER" id="PTHR13068">
    <property type="entry name" value="CGI-12 PROTEIN-RELATED"/>
    <property type="match status" value="1"/>
</dbReference>
<evidence type="ECO:0000313" key="9">
    <source>
        <dbReference type="Ensembl" id="ENSAMXP00005051774.1"/>
    </source>
</evidence>
<keyword evidence="3" id="KW-0809">Transit peptide</keyword>
<dbReference type="GO" id="GO:0005739">
    <property type="term" value="C:mitochondrion"/>
    <property type="evidence" value="ECO:0007669"/>
    <property type="project" value="UniProtKB-SubCell"/>
</dbReference>
<dbReference type="KEGG" id="amex:103022240"/>
<comment type="subcellular location">
    <subcellularLocation>
        <location evidence="1">Mitochondrion</location>
    </subcellularLocation>
</comment>
<comment type="similarity">
    <text evidence="2">Belongs to the mTERF family.</text>
</comment>
<accession>A0A8B9LPP2</accession>
<dbReference type="GO" id="GO:0061668">
    <property type="term" value="P:mitochondrial ribosome assembly"/>
    <property type="evidence" value="ECO:0007669"/>
    <property type="project" value="TreeGrafter"/>
</dbReference>
<evidence type="ECO:0000256" key="6">
    <source>
        <dbReference type="ARBA" id="ARBA00023163"/>
    </source>
</evidence>
<reference evidence="9" key="1">
    <citation type="submission" date="2025-08" db="UniProtKB">
        <authorList>
            <consortium name="Ensembl"/>
        </authorList>
    </citation>
    <scope>IDENTIFICATION</scope>
</reference>
<dbReference type="Pfam" id="PF02536">
    <property type="entry name" value="mTERF"/>
    <property type="match status" value="1"/>
</dbReference>
<evidence type="ECO:0000256" key="8">
    <source>
        <dbReference type="ARBA" id="ARBA00081775"/>
    </source>
</evidence>
<dbReference type="InterPro" id="IPR003690">
    <property type="entry name" value="MTERF"/>
</dbReference>
<dbReference type="SMART" id="SM00733">
    <property type="entry name" value="Mterf"/>
    <property type="match status" value="5"/>
</dbReference>
<keyword evidence="4" id="KW-0805">Transcription regulation</keyword>
<dbReference type="InterPro" id="IPR038538">
    <property type="entry name" value="MTERF_sf"/>
</dbReference>
<dbReference type="PANTHER" id="PTHR13068:SF194">
    <property type="entry name" value="TRANSCRIPTION TERMINATION FACTOR 3, MITOCHONDRIAL"/>
    <property type="match status" value="1"/>
</dbReference>
<dbReference type="GO" id="GO:0006355">
    <property type="term" value="P:regulation of DNA-templated transcription"/>
    <property type="evidence" value="ECO:0007669"/>
    <property type="project" value="UniProtKB-ARBA"/>
</dbReference>
<dbReference type="OMA" id="NPFWLMF"/>
<evidence type="ECO:0000313" key="10">
    <source>
        <dbReference type="Proteomes" id="UP000694621"/>
    </source>
</evidence>
<dbReference type="Ensembl" id="ENSAMXT00005056046.1">
    <property type="protein sequence ID" value="ENSAMXP00005051774.1"/>
    <property type="gene ID" value="ENSAMXG00005023355.1"/>
</dbReference>
<dbReference type="Proteomes" id="UP000694621">
    <property type="component" value="Unplaced"/>
</dbReference>
<evidence type="ECO:0000256" key="3">
    <source>
        <dbReference type="ARBA" id="ARBA00022946"/>
    </source>
</evidence>
<dbReference type="Gene3D" id="1.25.70.10">
    <property type="entry name" value="Transcription termination factor 3, mitochondrial"/>
    <property type="match status" value="1"/>
</dbReference>
<dbReference type="AlphaFoldDB" id="A0A8B9LPP2"/>
<evidence type="ECO:0000256" key="4">
    <source>
        <dbReference type="ARBA" id="ARBA00023015"/>
    </source>
</evidence>
<keyword evidence="6" id="KW-0804">Transcription</keyword>
<evidence type="ECO:0000256" key="5">
    <source>
        <dbReference type="ARBA" id="ARBA00023128"/>
    </source>
</evidence>
<keyword evidence="5" id="KW-0496">Mitochondrion</keyword>
<dbReference type="GeneID" id="103022240"/>
<proteinExistence type="inferred from homology"/>